<reference evidence="9" key="2">
    <citation type="submission" date="2023-04" db="EMBL/GenBank/DDBJ databases">
        <authorList>
            <person name="Beletskiy A.V."/>
            <person name="Mardanov A.V."/>
            <person name="Ravin N.V."/>
        </authorList>
    </citation>
    <scope>NUCLEOTIDE SEQUENCE</scope>
    <source>
        <strain evidence="9">GKL-01</strain>
    </source>
</reference>
<dbReference type="InterPro" id="IPR000515">
    <property type="entry name" value="MetI-like"/>
</dbReference>
<dbReference type="Gene3D" id="1.10.3720.10">
    <property type="entry name" value="MetI-like"/>
    <property type="match status" value="2"/>
</dbReference>
<gene>
    <name evidence="9" type="ORF">QJT80_07920</name>
</gene>
<keyword evidence="2" id="KW-0813">Transport</keyword>
<evidence type="ECO:0000256" key="1">
    <source>
        <dbReference type="ARBA" id="ARBA00004651"/>
    </source>
</evidence>
<evidence type="ECO:0000256" key="5">
    <source>
        <dbReference type="ARBA" id="ARBA00022989"/>
    </source>
</evidence>
<feature type="transmembrane region" description="Helical" evidence="7">
    <location>
        <begin position="364"/>
        <end position="388"/>
    </location>
</feature>
<evidence type="ECO:0000256" key="3">
    <source>
        <dbReference type="ARBA" id="ARBA00022475"/>
    </source>
</evidence>
<feature type="transmembrane region" description="Helical" evidence="7">
    <location>
        <begin position="54"/>
        <end position="75"/>
    </location>
</feature>
<evidence type="ECO:0000256" key="4">
    <source>
        <dbReference type="ARBA" id="ARBA00022692"/>
    </source>
</evidence>
<accession>A0AA95H4Z2</accession>
<evidence type="ECO:0000313" key="9">
    <source>
        <dbReference type="EMBL" id="WGZ89438.1"/>
    </source>
</evidence>
<dbReference type="CDD" id="cd06261">
    <property type="entry name" value="TM_PBP2"/>
    <property type="match status" value="2"/>
</dbReference>
<feature type="domain" description="ABC transmembrane type-1" evidence="8">
    <location>
        <begin position="82"/>
        <end position="256"/>
    </location>
</feature>
<feature type="transmembrane region" description="Helical" evidence="7">
    <location>
        <begin position="196"/>
        <end position="218"/>
    </location>
</feature>
<feature type="transmembrane region" description="Helical" evidence="7">
    <location>
        <begin position="140"/>
        <end position="159"/>
    </location>
</feature>
<dbReference type="Proteomes" id="UP001300672">
    <property type="component" value="Chromosome"/>
</dbReference>
<dbReference type="InterPro" id="IPR035906">
    <property type="entry name" value="MetI-like_sf"/>
</dbReference>
<keyword evidence="5 7" id="KW-1133">Transmembrane helix</keyword>
<feature type="transmembrane region" description="Helical" evidence="7">
    <location>
        <begin position="289"/>
        <end position="313"/>
    </location>
</feature>
<name>A0AA95H4Z2_9GAMM</name>
<dbReference type="EMBL" id="CP124755">
    <property type="protein sequence ID" value="WGZ89438.1"/>
    <property type="molecule type" value="Genomic_DNA"/>
</dbReference>
<comment type="subcellular location">
    <subcellularLocation>
        <location evidence="1">Cell membrane</location>
        <topology evidence="1">Multi-pass membrane protein</topology>
    </subcellularLocation>
</comment>
<reference evidence="9" key="1">
    <citation type="journal article" date="2023" name="Int. J. Mol. Sci.">
        <title>Metagenomics Revealed a New Genus 'Candidatus Thiocaldithrix dubininis' gen. nov., sp. nov. and a New Species 'Candidatus Thiothrix putei' sp. nov. in the Family Thiotrichaceae, Some Members of Which Have Traits of Both Na+- and H+-Motive Energetics.</title>
        <authorList>
            <person name="Ravin N.V."/>
            <person name="Muntyan M.S."/>
            <person name="Smolyakov D.D."/>
            <person name="Rudenko T.S."/>
            <person name="Beletsky A.V."/>
            <person name="Mardanov A.V."/>
            <person name="Grabovich M.Y."/>
        </authorList>
    </citation>
    <scope>NUCLEOTIDE SEQUENCE</scope>
    <source>
        <strain evidence="9">GKL-01</strain>
    </source>
</reference>
<keyword evidence="6 7" id="KW-0472">Membrane</keyword>
<feature type="transmembrane region" description="Helical" evidence="7">
    <location>
        <begin position="333"/>
        <end position="352"/>
    </location>
</feature>
<feature type="transmembrane region" description="Helical" evidence="7">
    <location>
        <begin position="12"/>
        <end position="34"/>
    </location>
</feature>
<sequence>MFNNVLPKLGLSLAIGIALVLALPILVIAAYLALPTDEIWQHLADTVLSDYLRNTVILVLGVGMGVLLLGLPTAWLSSMCEFPGRTWFEWALLLPLAMPAYIIAYTYTGMLDFSGVVQSSLRAWFGWQAQDYRFPEIRSLGGAISMLSLVLFPYVYLLARAAFLTQSASALEASRTLGASLGQTVWRVSLPLARPAIITGLSLALMETLADFGTVQYFGVNTFTTGIFRTWFGLGNQAAAAQLAAILLVAVFILVLLERWSRWQARYHPSGHKQVALPRYSLRGYRAGLAVLLCSVPLLLGFILPVGQLLFWVLTSAQSSLNAEFIELIFNSLSLASLAAVIALALALGLAYSKRVYNSRYLQLSARIAAMGYAIPGTVIAVGVLIPFTWLDTQFNHWDNALGLMLSGSLFTVLFAYQVRFLAVSLQTVEAGLGTITPSLDQAGRSLGLSSLGVLRRIHLPLLRSSLLTAVLLVFVDVLKELPATLILRPFNFNTLAVRAYELASDERLADAGLSALMIVCVGLIPVLLLSRAISQGRTGTMT</sequence>
<feature type="transmembrane region" description="Helical" evidence="7">
    <location>
        <begin position="400"/>
        <end position="417"/>
    </location>
</feature>
<dbReference type="GO" id="GO:0055085">
    <property type="term" value="P:transmembrane transport"/>
    <property type="evidence" value="ECO:0007669"/>
    <property type="project" value="InterPro"/>
</dbReference>
<feature type="transmembrane region" description="Helical" evidence="7">
    <location>
        <begin position="238"/>
        <end position="257"/>
    </location>
</feature>
<feature type="transmembrane region" description="Helical" evidence="7">
    <location>
        <begin position="462"/>
        <end position="479"/>
    </location>
</feature>
<dbReference type="PANTHER" id="PTHR30183">
    <property type="entry name" value="MOLYBDENUM TRANSPORT SYSTEM PERMEASE PROTEIN MODB"/>
    <property type="match status" value="1"/>
</dbReference>
<feature type="transmembrane region" description="Helical" evidence="7">
    <location>
        <begin position="87"/>
        <end position="107"/>
    </location>
</feature>
<dbReference type="FunFam" id="1.10.3720.10:FF:000088">
    <property type="entry name" value="Iron(III) ABC transporter, permease protein"/>
    <property type="match status" value="1"/>
</dbReference>
<keyword evidence="3" id="KW-1003">Cell membrane</keyword>
<evidence type="ECO:0000256" key="6">
    <source>
        <dbReference type="ARBA" id="ARBA00023136"/>
    </source>
</evidence>
<dbReference type="PANTHER" id="PTHR30183:SF2">
    <property type="entry name" value="IRON UTILIZATION PROTEIN"/>
    <property type="match status" value="1"/>
</dbReference>
<dbReference type="GO" id="GO:0005886">
    <property type="term" value="C:plasma membrane"/>
    <property type="evidence" value="ECO:0007669"/>
    <property type="project" value="UniProtKB-SubCell"/>
</dbReference>
<dbReference type="AlphaFoldDB" id="A0AA95H4Z2"/>
<dbReference type="SUPFAM" id="SSF161098">
    <property type="entry name" value="MetI-like"/>
    <property type="match status" value="2"/>
</dbReference>
<organism evidence="9">
    <name type="scientific">Candidatus Thiocaldithrix dubininis</name>
    <dbReference type="NCBI Taxonomy" id="3080823"/>
    <lineage>
        <taxon>Bacteria</taxon>
        <taxon>Pseudomonadati</taxon>
        <taxon>Pseudomonadota</taxon>
        <taxon>Gammaproteobacteria</taxon>
        <taxon>Thiotrichales</taxon>
        <taxon>Thiotrichaceae</taxon>
        <taxon>Candidatus Thiocaldithrix</taxon>
    </lineage>
</organism>
<proteinExistence type="predicted"/>
<protein>
    <submittedName>
        <fullName evidence="9">Iron ABC transporter permease</fullName>
    </submittedName>
</protein>
<feature type="domain" description="ABC transmembrane type-1" evidence="8">
    <location>
        <begin position="346"/>
        <end position="529"/>
    </location>
</feature>
<keyword evidence="4 7" id="KW-0812">Transmembrane</keyword>
<evidence type="ECO:0000256" key="7">
    <source>
        <dbReference type="SAM" id="Phobius"/>
    </source>
</evidence>
<dbReference type="Pfam" id="PF00528">
    <property type="entry name" value="BPD_transp_1"/>
    <property type="match status" value="2"/>
</dbReference>
<evidence type="ECO:0000259" key="8">
    <source>
        <dbReference type="Pfam" id="PF00528"/>
    </source>
</evidence>
<evidence type="ECO:0000256" key="2">
    <source>
        <dbReference type="ARBA" id="ARBA00022448"/>
    </source>
</evidence>
<dbReference type="KEGG" id="tdu:QJT80_07920"/>
<feature type="transmembrane region" description="Helical" evidence="7">
    <location>
        <begin position="512"/>
        <end position="530"/>
    </location>
</feature>